<sequence>MKKLIAYILLLITPLAFSNPYYTATGNPQPFARESSQVIANEFQLIQNGFSLIPNLATIPTYAVATGTANTYLVTLSTTPSSYTNGMVVNFYTSNPNTGASTLNVMGASGYLGPITILESTGGPLVTGDILSTAVVTVVYSGGYFYLTSGQSLPTQSANANKFLTTNGTSASWSLVPMASGVTGVLPAANGGTGASSITGIHYGNGSSPVTAATGSQILSLIGSSPVSTATNLNGGTAANQVPFQTGAGNTSYMTAPATNTMLYFDGTNFVWEPTATTLTNLGVKASGTDTAYAYRANNLSDLSNANTALNNILPSQSGKSGLFLQSNGTSTTWSAASGGSGLTSVGLSMPTAFTVSGSPLLSNGTLSVSYSGTAIPIANGGTGATTSSAALTALGGAPLASPNFSGTPQISGATIATSTNLAAYAPLASPTFSGSPKIGVYNITTTNDLASYATSASLSSYAPLSGAALSNPALTNETYTTNAAFIAGADSIGSVTLSSDNTIITTTSATAPAANGVTLPVITSSLVGRKLSVIVHASTDVNVYPQSGSTIDQYSAGTPLKILNGGKAEFIATSTGSWISSSYSALIAQGFTSYYNGADIAGEAGQIKLITVNGATTGTKSIRVSTYGDSNGALEIINKAYSGAVMSINDTGNLSIAGTGYQPGGGSWSAPSDARLKDNQQPLTGALDKLNQLNPVTYTWKYSANEPSVGFIAQDVQKVIPNAVSVISPNDAQKPFIDDGKLLTIGWQNDMTAYMVGAIKELNALVNAQAAQINSQANDIATMKTRLGM</sequence>
<evidence type="ECO:0000313" key="3">
    <source>
        <dbReference type="EMBL" id="APC01318.1"/>
    </source>
</evidence>
<reference evidence="3" key="1">
    <citation type="journal article" date="2017" name="Appl. Environ. Microbiol.">
        <title>Microdiversification of a pelagic Polynucleobacter species is mainly driven by acquisition of genomic islands from a partially interspecific gene pool.</title>
        <authorList>
            <person name="Hoetzinger M."/>
            <person name="Hahn M.W."/>
            <person name="Jezberova J."/>
            <person name="Schmidt J."/>
            <person name="Koll U."/>
        </authorList>
    </citation>
    <scope>NUCLEOTIDE SEQUENCE</scope>
    <source>
        <strain evidence="3">MWH-RechtKol4</strain>
    </source>
</reference>
<keyword evidence="1" id="KW-0732">Signal</keyword>
<feature type="chain" id="PRO_5042194967" description="Peptidase S74 domain-containing protein" evidence="1">
    <location>
        <begin position="19"/>
        <end position="790"/>
    </location>
</feature>
<feature type="signal peptide" evidence="1">
    <location>
        <begin position="1"/>
        <end position="18"/>
    </location>
</feature>
<name>A0AAC9NIG4_9BURK</name>
<organism evidence="3 4">
    <name type="scientific">Polynucleobacter asymbioticus</name>
    <dbReference type="NCBI Taxonomy" id="576611"/>
    <lineage>
        <taxon>Bacteria</taxon>
        <taxon>Pseudomonadati</taxon>
        <taxon>Pseudomonadota</taxon>
        <taxon>Betaproteobacteria</taxon>
        <taxon>Burkholderiales</taxon>
        <taxon>Burkholderiaceae</taxon>
        <taxon>Polynucleobacter</taxon>
    </lineage>
</organism>
<dbReference type="RefSeq" id="WP_071540126.1">
    <property type="nucleotide sequence ID" value="NZ_CP015017.1"/>
</dbReference>
<evidence type="ECO:0000259" key="2">
    <source>
        <dbReference type="PROSITE" id="PS51688"/>
    </source>
</evidence>
<evidence type="ECO:0000313" key="4">
    <source>
        <dbReference type="Proteomes" id="UP000182060"/>
    </source>
</evidence>
<protein>
    <recommendedName>
        <fullName evidence="2">Peptidase S74 domain-containing protein</fullName>
    </recommendedName>
</protein>
<accession>A0AAC9NIG4</accession>
<dbReference type="InterPro" id="IPR030392">
    <property type="entry name" value="S74_ICA"/>
</dbReference>
<gene>
    <name evidence="3" type="ORF">AOC25_06690</name>
</gene>
<dbReference type="Proteomes" id="UP000182060">
    <property type="component" value="Chromosome"/>
</dbReference>
<dbReference type="EMBL" id="CP015017">
    <property type="protein sequence ID" value="APC01318.1"/>
    <property type="molecule type" value="Genomic_DNA"/>
</dbReference>
<proteinExistence type="predicted"/>
<dbReference type="AlphaFoldDB" id="A0AAC9NIG4"/>
<dbReference type="Pfam" id="PF13884">
    <property type="entry name" value="Peptidase_S74"/>
    <property type="match status" value="1"/>
</dbReference>
<evidence type="ECO:0000256" key="1">
    <source>
        <dbReference type="SAM" id="SignalP"/>
    </source>
</evidence>
<feature type="domain" description="Peptidase S74" evidence="2">
    <location>
        <begin position="673"/>
        <end position="774"/>
    </location>
</feature>
<dbReference type="PROSITE" id="PS51688">
    <property type="entry name" value="ICA"/>
    <property type="match status" value="1"/>
</dbReference>